<dbReference type="RefSeq" id="WP_378195554.1">
    <property type="nucleotide sequence ID" value="NZ_JBHLZP010000017.1"/>
</dbReference>
<name>A0ABV5Y8V6_9ACTN</name>
<protein>
    <submittedName>
        <fullName evidence="1">Uncharacterized protein</fullName>
    </submittedName>
</protein>
<evidence type="ECO:0000313" key="1">
    <source>
        <dbReference type="EMBL" id="MFB9831450.1"/>
    </source>
</evidence>
<evidence type="ECO:0000313" key="2">
    <source>
        <dbReference type="Proteomes" id="UP001589627"/>
    </source>
</evidence>
<proteinExistence type="predicted"/>
<dbReference type="EMBL" id="JBHLZP010000017">
    <property type="protein sequence ID" value="MFB9831450.1"/>
    <property type="molecule type" value="Genomic_DNA"/>
</dbReference>
<comment type="caution">
    <text evidence="1">The sequence shown here is derived from an EMBL/GenBank/DDBJ whole genome shotgun (WGS) entry which is preliminary data.</text>
</comment>
<sequence length="178" mass="18786">MLKRCEFGNSSLAAACSGYFGSCNGDAGCQIQQSFLYGEACSHFKGVCSSQSSWKPFLDALAAGVAAFGFEPNLPEGEEGKRPPSFGVGDTPKKVVNTNISHVDDMRAARAGYEDARSAQDAVRDLSKSIGKDGFPEGTIPDTARSDRLLVPIGNGGLASYQIKPNGNAVFKTILKAR</sequence>
<keyword evidence="2" id="KW-1185">Reference proteome</keyword>
<accession>A0ABV5Y8V6</accession>
<organism evidence="1 2">
    <name type="scientific">Actinoallomurus acaciae</name>
    <dbReference type="NCBI Taxonomy" id="502577"/>
    <lineage>
        <taxon>Bacteria</taxon>
        <taxon>Bacillati</taxon>
        <taxon>Actinomycetota</taxon>
        <taxon>Actinomycetes</taxon>
        <taxon>Streptosporangiales</taxon>
        <taxon>Thermomonosporaceae</taxon>
        <taxon>Actinoallomurus</taxon>
    </lineage>
</organism>
<reference evidence="1 2" key="1">
    <citation type="submission" date="2024-09" db="EMBL/GenBank/DDBJ databases">
        <authorList>
            <person name="Sun Q."/>
            <person name="Mori K."/>
        </authorList>
    </citation>
    <scope>NUCLEOTIDE SEQUENCE [LARGE SCALE GENOMIC DNA]</scope>
    <source>
        <strain evidence="1 2">TBRC 0563</strain>
    </source>
</reference>
<dbReference type="Proteomes" id="UP001589627">
    <property type="component" value="Unassembled WGS sequence"/>
</dbReference>
<gene>
    <name evidence="1" type="ORF">ACFFNX_04525</name>
</gene>